<dbReference type="PANTHER" id="PTHR12428:SF66">
    <property type="entry name" value="MITOCHONDRIAL INNER MEMBRANE PROTEIN OXA1L"/>
    <property type="match status" value="1"/>
</dbReference>
<feature type="transmembrane region" description="Helical" evidence="10">
    <location>
        <begin position="347"/>
        <end position="363"/>
    </location>
</feature>
<dbReference type="GO" id="GO:0032977">
    <property type="term" value="F:membrane insertase activity"/>
    <property type="evidence" value="ECO:0007669"/>
    <property type="project" value="InterPro"/>
</dbReference>
<evidence type="ECO:0000256" key="5">
    <source>
        <dbReference type="ARBA" id="ARBA00022946"/>
    </source>
</evidence>
<keyword evidence="5" id="KW-0809">Transit peptide</keyword>
<keyword evidence="6 10" id="KW-1133">Transmembrane helix</keyword>
<dbReference type="Proteomes" id="UP001056012">
    <property type="component" value="Chromosome 1"/>
</dbReference>
<feature type="transmembrane region" description="Helical" evidence="10">
    <location>
        <begin position="384"/>
        <end position="399"/>
    </location>
</feature>
<evidence type="ECO:0000256" key="6">
    <source>
        <dbReference type="ARBA" id="ARBA00022989"/>
    </source>
</evidence>
<comment type="subcellular location">
    <subcellularLocation>
        <location evidence="9">Membrane</location>
        <topology evidence="9">Multi-pass membrane protein</topology>
    </subcellularLocation>
    <subcellularLocation>
        <location evidence="1">Mitochondrion inner membrane</location>
        <topology evidence="1">Multi-pass membrane protein</topology>
    </subcellularLocation>
</comment>
<keyword evidence="8 10" id="KW-0472">Membrane</keyword>
<organism evidence="12 13">
    <name type="scientific">Curvularia clavata</name>
    <dbReference type="NCBI Taxonomy" id="95742"/>
    <lineage>
        <taxon>Eukaryota</taxon>
        <taxon>Fungi</taxon>
        <taxon>Dikarya</taxon>
        <taxon>Ascomycota</taxon>
        <taxon>Pezizomycotina</taxon>
        <taxon>Dothideomycetes</taxon>
        <taxon>Pleosporomycetidae</taxon>
        <taxon>Pleosporales</taxon>
        <taxon>Pleosporineae</taxon>
        <taxon>Pleosporaceae</taxon>
        <taxon>Curvularia</taxon>
    </lineage>
</organism>
<keyword evidence="4" id="KW-0999">Mitochondrion inner membrane</keyword>
<comment type="similarity">
    <text evidence="2 9">Belongs to the OXA1/ALB3/YidC family.</text>
</comment>
<dbReference type="VEuPathDB" id="FungiDB:yc1106_00134"/>
<evidence type="ECO:0000256" key="4">
    <source>
        <dbReference type="ARBA" id="ARBA00022792"/>
    </source>
</evidence>
<dbReference type="GO" id="GO:0032979">
    <property type="term" value="P:protein insertion into mitochondrial inner membrane from matrix"/>
    <property type="evidence" value="ECO:0007669"/>
    <property type="project" value="TreeGrafter"/>
</dbReference>
<dbReference type="AlphaFoldDB" id="A0A9Q8Z0N3"/>
<evidence type="ECO:0000256" key="8">
    <source>
        <dbReference type="ARBA" id="ARBA00023136"/>
    </source>
</evidence>
<dbReference type="PANTHER" id="PTHR12428">
    <property type="entry name" value="OXA1"/>
    <property type="match status" value="1"/>
</dbReference>
<evidence type="ECO:0000256" key="1">
    <source>
        <dbReference type="ARBA" id="ARBA00004448"/>
    </source>
</evidence>
<evidence type="ECO:0000256" key="7">
    <source>
        <dbReference type="ARBA" id="ARBA00023128"/>
    </source>
</evidence>
<evidence type="ECO:0000313" key="13">
    <source>
        <dbReference type="Proteomes" id="UP001056012"/>
    </source>
</evidence>
<name>A0A9Q8Z0N3_CURCL</name>
<evidence type="ECO:0000256" key="2">
    <source>
        <dbReference type="ARBA" id="ARBA00009877"/>
    </source>
</evidence>
<keyword evidence="3 9" id="KW-0812">Transmembrane</keyword>
<evidence type="ECO:0000256" key="10">
    <source>
        <dbReference type="SAM" id="Phobius"/>
    </source>
</evidence>
<keyword evidence="7" id="KW-0496">Mitochondrion</keyword>
<dbReference type="Pfam" id="PF02096">
    <property type="entry name" value="60KD_IMP"/>
    <property type="match status" value="1"/>
</dbReference>
<dbReference type="OrthoDB" id="2148490at2759"/>
<protein>
    <submittedName>
        <fullName evidence="12">Mitochondrial inner membrane protein OXA1</fullName>
    </submittedName>
</protein>
<dbReference type="InterPro" id="IPR028055">
    <property type="entry name" value="YidC/Oxa/ALB_C"/>
</dbReference>
<dbReference type="InterPro" id="IPR001708">
    <property type="entry name" value="YidC/ALB3/OXA1/COX18"/>
</dbReference>
<keyword evidence="13" id="KW-1185">Reference proteome</keyword>
<reference evidence="12" key="1">
    <citation type="submission" date="2021-12" db="EMBL/GenBank/DDBJ databases">
        <title>Curvularia clavata genome.</title>
        <authorList>
            <person name="Cao Y."/>
        </authorList>
    </citation>
    <scope>NUCLEOTIDE SEQUENCE</scope>
    <source>
        <strain evidence="12">Yc1106</strain>
    </source>
</reference>
<evidence type="ECO:0000256" key="9">
    <source>
        <dbReference type="RuleBase" id="RU003945"/>
    </source>
</evidence>
<evidence type="ECO:0000313" key="12">
    <source>
        <dbReference type="EMBL" id="USP72860.1"/>
    </source>
</evidence>
<dbReference type="GO" id="GO:0005743">
    <property type="term" value="C:mitochondrial inner membrane"/>
    <property type="evidence" value="ECO:0007669"/>
    <property type="project" value="UniProtKB-SubCell"/>
</dbReference>
<evidence type="ECO:0000256" key="3">
    <source>
        <dbReference type="ARBA" id="ARBA00022692"/>
    </source>
</evidence>
<feature type="domain" description="Membrane insertase YidC/Oxa/ALB C-terminal" evidence="11">
    <location>
        <begin position="226"/>
        <end position="421"/>
    </location>
</feature>
<accession>A0A9Q8Z0N3</accession>
<feature type="transmembrane region" description="Helical" evidence="10">
    <location>
        <begin position="224"/>
        <end position="247"/>
    </location>
</feature>
<proteinExistence type="inferred from homology"/>
<sequence length="588" mass="64897">MLPSRGLRPAQITPLASRQSTILRSTAARKFSSLPRTAGLGTPISRTSPLQSAQWRKGAVGTHNVVLNASSARYASWYAPWSWGNSTKSADPSSVLPSNQVPIAEFSHRPASEFAQHAQHAQSTVTTATPELAPATIEEPAVVDGASSQVNAVAENASAIGESKTLDGLLESDPVKDTLPTAEFDPTRLIDHAGQLKELGLDYGWGMTTLFEKCIETIYLQSGLGWAGSIMLAGVVVRCSTFFFQALSSDKMAAMASLAPVTKPLQDKMEAAIARGDKQQADLYRMQQAEIMRPYVGGMASMGGFMFMQAWIGFSAFRFLRAMGELPVPGMDHDGFLWFTDLTSRDPYFILPAATSAIMWTVFKTGGETGVQNDVGQAAQRQKLFGGLAIFLGLVTAFQASALQLYFLVSGVMGGITGWMLRQNGFRRMIGIRILPSKKSNELYTKVAQGELKLNDIKGPDGRIRYQPPTPIRKAPTNRRQISGINVKPGVAIPAHLQAEAPKIDRNRPDRDVDFEEGAAGKPLAEKLDYYRRNYRLSYMWRRFSDSTEEWTRKMGYGGKKMTAEEAKRKRKAEEYEIERRRRFENRS</sequence>
<feature type="transmembrane region" description="Helical" evidence="10">
    <location>
        <begin position="295"/>
        <end position="317"/>
    </location>
</feature>
<gene>
    <name evidence="12" type="ORF">yc1106_00134</name>
</gene>
<dbReference type="CDD" id="cd20069">
    <property type="entry name" value="5TM_Oxa1-like"/>
    <property type="match status" value="1"/>
</dbReference>
<dbReference type="EMBL" id="CP089274">
    <property type="protein sequence ID" value="USP72860.1"/>
    <property type="molecule type" value="Genomic_DNA"/>
</dbReference>
<evidence type="ECO:0000259" key="11">
    <source>
        <dbReference type="Pfam" id="PF02096"/>
    </source>
</evidence>